<accession>A0A378PGY0</accession>
<protein>
    <submittedName>
        <fullName evidence="1">Uncharacterized protein</fullName>
    </submittedName>
</protein>
<dbReference type="RefSeq" id="WP_169770437.1">
    <property type="nucleotide sequence ID" value="NZ_JABCUP010000021.1"/>
</dbReference>
<dbReference type="EMBL" id="JABCUR010000007">
    <property type="protein sequence ID" value="NMW65480.1"/>
    <property type="molecule type" value="Genomic_DNA"/>
</dbReference>
<evidence type="ECO:0000313" key="4">
    <source>
        <dbReference type="Proteomes" id="UP001209486"/>
    </source>
</evidence>
<evidence type="ECO:0000313" key="3">
    <source>
        <dbReference type="Proteomes" id="UP000578252"/>
    </source>
</evidence>
<proteinExistence type="predicted"/>
<dbReference type="AlphaFoldDB" id="A0A378PGY0"/>
<comment type="caution">
    <text evidence="1">The sequence shown here is derived from an EMBL/GenBank/DDBJ whole genome shotgun (WGS) entry which is preliminary data.</text>
</comment>
<organism evidence="1 4">
    <name type="scientific">Mobiluncus mulieris</name>
    <dbReference type="NCBI Taxonomy" id="2052"/>
    <lineage>
        <taxon>Bacteria</taxon>
        <taxon>Bacillati</taxon>
        <taxon>Actinomycetota</taxon>
        <taxon>Actinomycetes</taxon>
        <taxon>Actinomycetales</taxon>
        <taxon>Actinomycetaceae</taxon>
        <taxon>Mobiluncus</taxon>
    </lineage>
</organism>
<reference evidence="2 3" key="2">
    <citation type="submission" date="2020-04" db="EMBL/GenBank/DDBJ databases">
        <title>Antimicrobial susceptibility and clonality of vaginal-derived multi-drug resistant Mobiluncus isolates in China.</title>
        <authorList>
            <person name="Zhang X."/>
        </authorList>
    </citation>
    <scope>NUCLEOTIDE SEQUENCE [LARGE SCALE GENOMIC DNA]</scope>
    <source>
        <strain evidence="2 3">13</strain>
    </source>
</reference>
<reference evidence="1 4" key="1">
    <citation type="submission" date="2019-08" db="EMBL/GenBank/DDBJ databases">
        <title>Comparison of rpoB and gyrB Sequences from Mobiluncus Species and Development of a Multiplex PCR Method for Clinical Detection of Mobiluncus curtisii and Mobiluncus mulieris.</title>
        <authorList>
            <person name="Yang L."/>
            <person name="Shen Y."/>
            <person name="Xu G."/>
            <person name="Shu L.-B."/>
            <person name="Hu J."/>
            <person name="Zhang R."/>
            <person name="Wang Y."/>
            <person name="Zhou H.-W."/>
            <person name="Zhang X."/>
        </authorList>
    </citation>
    <scope>NUCLEOTIDE SEQUENCE [LARGE SCALE GENOMIC DNA]</scope>
    <source>
        <strain evidence="1 4">M26</strain>
    </source>
</reference>
<dbReference type="Proteomes" id="UP000578252">
    <property type="component" value="Unassembled WGS sequence"/>
</dbReference>
<gene>
    <name evidence="1" type="ORF">FYZ43_09655</name>
    <name evidence="2" type="ORF">HHJ78_08075</name>
</gene>
<evidence type="ECO:0000313" key="1">
    <source>
        <dbReference type="EMBL" id="MCU9969643.1"/>
    </source>
</evidence>
<dbReference type="EMBL" id="VSZY01000021">
    <property type="protein sequence ID" value="MCU9969643.1"/>
    <property type="molecule type" value="Genomic_DNA"/>
</dbReference>
<sequence>MTIPVSIQEHIRVRVESGVSIRQVARDTGLSRNTVAKYAYQVDYSPQPRRGVSRSMVDAFSAIVVSWLLDERVRRSSSGTQRNGCMTGWWRSMGLRVRIHRCSVG</sequence>
<dbReference type="Proteomes" id="UP001209486">
    <property type="component" value="Unassembled WGS sequence"/>
</dbReference>
<evidence type="ECO:0000313" key="2">
    <source>
        <dbReference type="EMBL" id="NMW65480.1"/>
    </source>
</evidence>
<name>A0A378PGY0_9ACTO</name>